<comment type="function">
    <text evidence="4">Produces ATP from ADP in the presence of a proton gradient across the membrane.</text>
</comment>
<dbReference type="InterPro" id="IPR038495">
    <property type="entry name" value="ATPase_E_C"/>
</dbReference>
<dbReference type="OrthoDB" id="1734087at2"/>
<evidence type="ECO:0000256" key="4">
    <source>
        <dbReference type="HAMAP-Rule" id="MF_00311"/>
    </source>
</evidence>
<gene>
    <name evidence="4" type="primary">atpE</name>
    <name evidence="6" type="ORF">DFR58_10727</name>
</gene>
<accession>A0A369BCT8</accession>
<dbReference type="Proteomes" id="UP000253034">
    <property type="component" value="Unassembled WGS sequence"/>
</dbReference>
<evidence type="ECO:0000256" key="5">
    <source>
        <dbReference type="SAM" id="Coils"/>
    </source>
</evidence>
<keyword evidence="5" id="KW-0175">Coiled coil</keyword>
<dbReference type="Pfam" id="PF01991">
    <property type="entry name" value="vATP-synt_E"/>
    <property type="match status" value="1"/>
</dbReference>
<protein>
    <recommendedName>
        <fullName evidence="4">V-type proton ATPase subunit E</fullName>
    </recommendedName>
    <alternativeName>
        <fullName evidence="4">V-ATPase subunit E</fullName>
    </alternativeName>
</protein>
<evidence type="ECO:0000313" key="7">
    <source>
        <dbReference type="Proteomes" id="UP000253034"/>
    </source>
</evidence>
<dbReference type="RefSeq" id="WP_114297207.1">
    <property type="nucleotide sequence ID" value="NZ_QPJT01000007.1"/>
</dbReference>
<dbReference type="EMBL" id="QPJT01000007">
    <property type="protein sequence ID" value="RCX17484.1"/>
    <property type="molecule type" value="Genomic_DNA"/>
</dbReference>
<evidence type="ECO:0000313" key="6">
    <source>
        <dbReference type="EMBL" id="RCX17484.1"/>
    </source>
</evidence>
<dbReference type="HAMAP" id="MF_00311">
    <property type="entry name" value="ATP_synth_E_arch"/>
    <property type="match status" value="1"/>
</dbReference>
<dbReference type="GO" id="GO:0005524">
    <property type="term" value="F:ATP binding"/>
    <property type="evidence" value="ECO:0007669"/>
    <property type="project" value="UniProtKB-UniRule"/>
</dbReference>
<name>A0A369BCT8_9FIRM</name>
<dbReference type="GO" id="GO:0046933">
    <property type="term" value="F:proton-transporting ATP synthase activity, rotational mechanism"/>
    <property type="evidence" value="ECO:0007669"/>
    <property type="project" value="UniProtKB-UniRule"/>
</dbReference>
<keyword evidence="3 4" id="KW-0406">Ion transport</keyword>
<dbReference type="GO" id="GO:0042777">
    <property type="term" value="P:proton motive force-driven plasma membrane ATP synthesis"/>
    <property type="evidence" value="ECO:0007669"/>
    <property type="project" value="UniProtKB-UniRule"/>
</dbReference>
<keyword evidence="4" id="KW-0066">ATP synthesis</keyword>
<comment type="similarity">
    <text evidence="1 4">Belongs to the V-ATPase E subunit family.</text>
</comment>
<evidence type="ECO:0000256" key="2">
    <source>
        <dbReference type="ARBA" id="ARBA00022448"/>
    </source>
</evidence>
<organism evidence="6 7">
    <name type="scientific">Anaerobacterium chartisolvens</name>
    <dbReference type="NCBI Taxonomy" id="1297424"/>
    <lineage>
        <taxon>Bacteria</taxon>
        <taxon>Bacillati</taxon>
        <taxon>Bacillota</taxon>
        <taxon>Clostridia</taxon>
        <taxon>Eubacteriales</taxon>
        <taxon>Oscillospiraceae</taxon>
        <taxon>Anaerobacterium</taxon>
    </lineage>
</organism>
<comment type="caution">
    <text evidence="6">The sequence shown here is derived from an EMBL/GenBank/DDBJ whole genome shotgun (WGS) entry which is preliminary data.</text>
</comment>
<proteinExistence type="inferred from homology"/>
<dbReference type="AlphaFoldDB" id="A0A369BCT8"/>
<feature type="coiled-coil region" evidence="5">
    <location>
        <begin position="9"/>
        <end position="40"/>
    </location>
</feature>
<dbReference type="Gene3D" id="3.30.2320.30">
    <property type="entry name" value="ATP synthase, E subunit, C-terminal"/>
    <property type="match status" value="1"/>
</dbReference>
<evidence type="ECO:0000256" key="3">
    <source>
        <dbReference type="ARBA" id="ARBA00023065"/>
    </source>
</evidence>
<dbReference type="SUPFAM" id="SSF160527">
    <property type="entry name" value="V-type ATPase subunit E-like"/>
    <property type="match status" value="1"/>
</dbReference>
<keyword evidence="2 4" id="KW-0813">Transport</keyword>
<evidence type="ECO:0000256" key="1">
    <source>
        <dbReference type="ARBA" id="ARBA00005901"/>
    </source>
</evidence>
<reference evidence="6 7" key="1">
    <citation type="submission" date="2018-07" db="EMBL/GenBank/DDBJ databases">
        <title>Genomic Encyclopedia of Type Strains, Phase IV (KMG-IV): sequencing the most valuable type-strain genomes for metagenomic binning, comparative biology and taxonomic classification.</title>
        <authorList>
            <person name="Goeker M."/>
        </authorList>
    </citation>
    <scope>NUCLEOTIDE SEQUENCE [LARGE SCALE GENOMIC DNA]</scope>
    <source>
        <strain evidence="6 7">DSM 27016</strain>
    </source>
</reference>
<dbReference type="GO" id="GO:0046961">
    <property type="term" value="F:proton-transporting ATPase activity, rotational mechanism"/>
    <property type="evidence" value="ECO:0007669"/>
    <property type="project" value="InterPro"/>
</dbReference>
<keyword evidence="4" id="KW-0375">Hydrogen ion transport</keyword>
<keyword evidence="7" id="KW-1185">Reference proteome</keyword>
<sequence length="198" mass="22566">MSGFEKIKDRILEEAREQARENIERAEREAEELLKASEGRARVSKENIIEKARAEAVESRKRIVAIAELEARKQKLKARQAIVNQAFEKALEGLCSMPDSQYGKVLMNMIVNLTESGEEEIVLSERDKARLGDDFINELNEEVKRRGMKGQLSLSRYSAPIKGGVILRSGNIEINSSFETLLRMNRGELEPEVFRLLF</sequence>
<dbReference type="Gene3D" id="1.20.5.620">
    <property type="entry name" value="F1F0 ATP synthase subunit B, membrane domain"/>
    <property type="match status" value="1"/>
</dbReference>
<dbReference type="InterPro" id="IPR002842">
    <property type="entry name" value="ATPase_V1_Esu"/>
</dbReference>
<dbReference type="GO" id="GO:0033178">
    <property type="term" value="C:proton-transporting two-sector ATPase complex, catalytic domain"/>
    <property type="evidence" value="ECO:0007669"/>
    <property type="project" value="InterPro"/>
</dbReference>